<dbReference type="InterPro" id="IPR043129">
    <property type="entry name" value="ATPase_NBD"/>
</dbReference>
<comment type="caution">
    <text evidence="3">The sequence shown here is derived from an EMBL/GenBank/DDBJ whole genome shotgun (WGS) entry which is preliminary data.</text>
</comment>
<reference evidence="4" key="1">
    <citation type="submission" date="2018-10" db="EMBL/GenBank/DDBJ databases">
        <authorList>
            <person name="Peiro R."/>
            <person name="Begona"/>
            <person name="Cbmso G."/>
            <person name="Lopez M."/>
            <person name="Gonzalez S."/>
            <person name="Sacristan E."/>
            <person name="Castillo E."/>
        </authorList>
    </citation>
    <scope>NUCLEOTIDE SEQUENCE [LARGE SCALE GENOMIC DNA]</scope>
</reference>
<dbReference type="PRINTS" id="PR00301">
    <property type="entry name" value="HEATSHOCK70"/>
</dbReference>
<dbReference type="InterPro" id="IPR013126">
    <property type="entry name" value="Hsp_70_fam"/>
</dbReference>
<keyword evidence="1" id="KW-0547">Nucleotide-binding</keyword>
<dbReference type="SUPFAM" id="SSF53067">
    <property type="entry name" value="Actin-like ATPase domain"/>
    <property type="match status" value="2"/>
</dbReference>
<evidence type="ECO:0000256" key="1">
    <source>
        <dbReference type="ARBA" id="ARBA00022741"/>
    </source>
</evidence>
<dbReference type="Pfam" id="PF00012">
    <property type="entry name" value="HSP70"/>
    <property type="match status" value="3"/>
</dbReference>
<dbReference type="OrthoDB" id="9807934at2"/>
<keyword evidence="4" id="KW-1185">Reference proteome</keyword>
<evidence type="ECO:0000313" key="3">
    <source>
        <dbReference type="EMBL" id="VCU11280.1"/>
    </source>
</evidence>
<dbReference type="RefSeq" id="WP_129611284.1">
    <property type="nucleotide sequence ID" value="NZ_UWOC01000193.1"/>
</dbReference>
<evidence type="ECO:0000256" key="2">
    <source>
        <dbReference type="ARBA" id="ARBA00022840"/>
    </source>
</evidence>
<gene>
    <name evidence="3" type="primary">dnaK_3</name>
    <name evidence="3" type="ORF">RHODGE_RHODGE_04491</name>
</gene>
<accession>A0A3S4BZJ0</accession>
<dbReference type="Gene3D" id="3.90.640.10">
    <property type="entry name" value="Actin, Chain A, domain 4"/>
    <property type="match status" value="2"/>
</dbReference>
<keyword evidence="2" id="KW-0067">ATP-binding</keyword>
<proteinExistence type="predicted"/>
<dbReference type="Gene3D" id="3.30.420.40">
    <property type="match status" value="3"/>
</dbReference>
<dbReference type="InterPro" id="IPR042054">
    <property type="entry name" value="YegD-like"/>
</dbReference>
<dbReference type="AlphaFoldDB" id="A0A3S4BZJ0"/>
<dbReference type="CDD" id="cd10231">
    <property type="entry name" value="ASKHA_NBD_HSP70_YegD-like"/>
    <property type="match status" value="1"/>
</dbReference>
<dbReference type="GO" id="GO:0140662">
    <property type="term" value="F:ATP-dependent protein folding chaperone"/>
    <property type="evidence" value="ECO:0007669"/>
    <property type="project" value="InterPro"/>
</dbReference>
<dbReference type="PANTHER" id="PTHR19375">
    <property type="entry name" value="HEAT SHOCK PROTEIN 70KDA"/>
    <property type="match status" value="1"/>
</dbReference>
<dbReference type="Proteomes" id="UP000289200">
    <property type="component" value="Unassembled WGS sequence"/>
</dbReference>
<name>A0A3S4BZJ0_9BRAD</name>
<dbReference type="GO" id="GO:0005524">
    <property type="term" value="F:ATP binding"/>
    <property type="evidence" value="ECO:0007669"/>
    <property type="project" value="UniProtKB-KW"/>
</dbReference>
<protein>
    <submittedName>
        <fullName evidence="3">Chaperone protein DnaK</fullName>
    </submittedName>
</protein>
<evidence type="ECO:0000313" key="4">
    <source>
        <dbReference type="Proteomes" id="UP000289200"/>
    </source>
</evidence>
<dbReference type="EMBL" id="UWOC01000193">
    <property type="protein sequence ID" value="VCU11280.1"/>
    <property type="molecule type" value="Genomic_DNA"/>
</dbReference>
<sequence length="425" mass="44910">MSRSSAAPRPRACGLDFGTSNSTLGMAAGGPPALLALDHGSTTVPSAVFFGLDRPEPLIGRDAVTAYVDGVQGRFMRSLKSILGTALIDEKTQLFRRRVPFRDIVKSYVATLKARAEAQAGVALDRVVHGRPVHFVDGDPEGDARAEATLAAIAREAGFREVSFQYEPVAAAFEHERAVTRETIALIADIGGGTSDVTVVRLGPDRRGRDDRGADILANGGTRLGGTDYDRALTLAAVTPALGHGSAMKRGDIAVPSGPYFDLATWASVNRLYDKAVLPMLRQVRRDAREPTKLDRLVHLIEQRRGHSVLIEVERAKIALSDEDRARIALDWLEGGLALPATRAGLDGATAPLAERLQATVRDTLAAAGLGAAGIDVVVFTGGTSLVPSVRAAVCGVVPDATVVDADRFGAVGLGLTIEAQRRYG</sequence>
<organism evidence="3 4">
    <name type="scientific">Rhodoplanes serenus</name>
    <dbReference type="NCBI Taxonomy" id="200615"/>
    <lineage>
        <taxon>Bacteria</taxon>
        <taxon>Pseudomonadati</taxon>
        <taxon>Pseudomonadota</taxon>
        <taxon>Alphaproteobacteria</taxon>
        <taxon>Hyphomicrobiales</taxon>
        <taxon>Nitrobacteraceae</taxon>
        <taxon>Rhodoplanes</taxon>
    </lineage>
</organism>